<evidence type="ECO:0000256" key="4">
    <source>
        <dbReference type="ARBA" id="ARBA00022982"/>
    </source>
</evidence>
<dbReference type="GO" id="GO:0015035">
    <property type="term" value="F:protein-disulfide reductase activity"/>
    <property type="evidence" value="ECO:0007669"/>
    <property type="project" value="UniProtKB-UniRule"/>
</dbReference>
<comment type="similarity">
    <text evidence="1">Belongs to the thioredoxin family.</text>
</comment>
<evidence type="ECO:0000256" key="3">
    <source>
        <dbReference type="ARBA" id="ARBA00022723"/>
    </source>
</evidence>
<dbReference type="PRINTS" id="PR00421">
    <property type="entry name" value="THIOREDOXIN"/>
</dbReference>
<evidence type="ECO:0000256" key="1">
    <source>
        <dbReference type="ARBA" id="ARBA00008987"/>
    </source>
</evidence>
<keyword evidence="10" id="KW-1185">Reference proteome</keyword>
<dbReference type="InterPro" id="IPR017937">
    <property type="entry name" value="Thioredoxin_CS"/>
</dbReference>
<evidence type="ECO:0000313" key="9">
    <source>
        <dbReference type="EMBL" id="KPC49780.1"/>
    </source>
</evidence>
<dbReference type="InterPro" id="IPR036249">
    <property type="entry name" value="Thioredoxin-like_sf"/>
</dbReference>
<evidence type="ECO:0000256" key="6">
    <source>
        <dbReference type="ARBA" id="ARBA00023284"/>
    </source>
</evidence>
<dbReference type="Gene3D" id="2.30.30.380">
    <property type="entry name" value="Zn-finger domain of Sec23/24"/>
    <property type="match status" value="1"/>
</dbReference>
<name>A0A0N0GLB2_9NEIS</name>
<dbReference type="NCBIfam" id="TIGR01068">
    <property type="entry name" value="thioredoxin"/>
    <property type="match status" value="1"/>
</dbReference>
<dbReference type="InterPro" id="IPR049299">
    <property type="entry name" value="Thio2_N"/>
</dbReference>
<keyword evidence="2" id="KW-0813">Transport</keyword>
<dbReference type="GO" id="GO:0005737">
    <property type="term" value="C:cytoplasm"/>
    <property type="evidence" value="ECO:0007669"/>
    <property type="project" value="TreeGrafter"/>
</dbReference>
<dbReference type="Pfam" id="PF21352">
    <property type="entry name" value="Zn_ribbon_Thio2"/>
    <property type="match status" value="1"/>
</dbReference>
<dbReference type="NCBIfam" id="NF008229">
    <property type="entry name" value="PRK10996.1"/>
    <property type="match status" value="1"/>
</dbReference>
<dbReference type="SUPFAM" id="SSF52833">
    <property type="entry name" value="Thioredoxin-like"/>
    <property type="match status" value="1"/>
</dbReference>
<dbReference type="CDD" id="cd02947">
    <property type="entry name" value="TRX_family"/>
    <property type="match status" value="1"/>
</dbReference>
<evidence type="ECO:0000256" key="7">
    <source>
        <dbReference type="NCBIfam" id="TIGR01068"/>
    </source>
</evidence>
<dbReference type="EMBL" id="LAQT01000035">
    <property type="protein sequence ID" value="KPC49780.1"/>
    <property type="molecule type" value="Genomic_DNA"/>
</dbReference>
<dbReference type="Pfam" id="PF00085">
    <property type="entry name" value="Thioredoxin"/>
    <property type="match status" value="1"/>
</dbReference>
<evidence type="ECO:0000256" key="5">
    <source>
        <dbReference type="ARBA" id="ARBA00023157"/>
    </source>
</evidence>
<dbReference type="PROSITE" id="PS00194">
    <property type="entry name" value="THIOREDOXIN_1"/>
    <property type="match status" value="1"/>
</dbReference>
<feature type="domain" description="Thioredoxin" evidence="8">
    <location>
        <begin position="32"/>
        <end position="140"/>
    </location>
</feature>
<evidence type="ECO:0000256" key="2">
    <source>
        <dbReference type="ARBA" id="ARBA00022448"/>
    </source>
</evidence>
<gene>
    <name evidence="9" type="primary">trxC</name>
    <name evidence="9" type="ORF">WG78_19240</name>
</gene>
<comment type="caution">
    <text evidence="9">The sequence shown here is derived from an EMBL/GenBank/DDBJ whole genome shotgun (WGS) entry which is preliminary data.</text>
</comment>
<dbReference type="PANTHER" id="PTHR45663">
    <property type="entry name" value="GEO12009P1"/>
    <property type="match status" value="1"/>
</dbReference>
<sequence length="140" mass="15342">MQIACPHCQTQNRVEDTRLAEEPNCGACHKPLLSGAPLAVDEAQFQTLIKTLARPIIVDCWATWCGPCQSFAPAYASAAEHFAGKATFLKVDTDQQQNLSGALRIRSIPTILVFEGGREIDRVNGAMSSGQFKAWLTQFF</sequence>
<dbReference type="InterPro" id="IPR005746">
    <property type="entry name" value="Thioredoxin"/>
</dbReference>
<keyword evidence="6" id="KW-0676">Redox-active center</keyword>
<dbReference type="PROSITE" id="PS51352">
    <property type="entry name" value="THIOREDOXIN_2"/>
    <property type="match status" value="1"/>
</dbReference>
<dbReference type="InterPro" id="IPR013766">
    <property type="entry name" value="Thioredoxin_domain"/>
</dbReference>
<dbReference type="Gene3D" id="3.40.30.10">
    <property type="entry name" value="Glutaredoxin"/>
    <property type="match status" value="1"/>
</dbReference>
<accession>A0A0N0GLB2</accession>
<proteinExistence type="inferred from homology"/>
<dbReference type="PANTHER" id="PTHR45663:SF11">
    <property type="entry name" value="GEO12009P1"/>
    <property type="match status" value="1"/>
</dbReference>
<reference evidence="9 10" key="1">
    <citation type="submission" date="2015-07" db="EMBL/GenBank/DDBJ databases">
        <title>Draft genome sequence of the Amantichitinum ursilacus IGB-41, a new chitin-degrading bacterium.</title>
        <authorList>
            <person name="Kirstahler P."/>
            <person name="Guenther M."/>
            <person name="Grumaz C."/>
            <person name="Rupp S."/>
            <person name="Zibek S."/>
            <person name="Sohn K."/>
        </authorList>
    </citation>
    <scope>NUCLEOTIDE SEQUENCE [LARGE SCALE GENOMIC DNA]</scope>
    <source>
        <strain evidence="9 10">IGB-41</strain>
    </source>
</reference>
<evidence type="ECO:0000259" key="8">
    <source>
        <dbReference type="PROSITE" id="PS51352"/>
    </source>
</evidence>
<organism evidence="9 10">
    <name type="scientific">Amantichitinum ursilacus</name>
    <dbReference type="NCBI Taxonomy" id="857265"/>
    <lineage>
        <taxon>Bacteria</taxon>
        <taxon>Pseudomonadati</taxon>
        <taxon>Pseudomonadota</taxon>
        <taxon>Betaproteobacteria</taxon>
        <taxon>Neisseriales</taxon>
        <taxon>Chitinibacteraceae</taxon>
        <taxon>Amantichitinum</taxon>
    </lineage>
</organism>
<dbReference type="RefSeq" id="WP_053939435.1">
    <property type="nucleotide sequence ID" value="NZ_LAQT01000035.1"/>
</dbReference>
<dbReference type="GO" id="GO:0046872">
    <property type="term" value="F:metal ion binding"/>
    <property type="evidence" value="ECO:0007669"/>
    <property type="project" value="UniProtKB-KW"/>
</dbReference>
<dbReference type="Proteomes" id="UP000037939">
    <property type="component" value="Unassembled WGS sequence"/>
</dbReference>
<protein>
    <recommendedName>
        <fullName evidence="7">Thioredoxin</fullName>
    </recommendedName>
</protein>
<evidence type="ECO:0000313" key="10">
    <source>
        <dbReference type="Proteomes" id="UP000037939"/>
    </source>
</evidence>
<keyword evidence="9" id="KW-0560">Oxidoreductase</keyword>
<dbReference type="OrthoDB" id="9790390at2"/>
<keyword evidence="3" id="KW-0479">Metal-binding</keyword>
<dbReference type="STRING" id="857265.WG78_19240"/>
<keyword evidence="5" id="KW-1015">Disulfide bond</keyword>
<keyword evidence="4" id="KW-0249">Electron transport</keyword>
<dbReference type="AlphaFoldDB" id="A0A0N0GLB2"/>